<protein>
    <submittedName>
        <fullName evidence="2">Uncharacterized protein</fullName>
    </submittedName>
</protein>
<evidence type="ECO:0000313" key="2">
    <source>
        <dbReference type="EMBL" id="SDL07439.1"/>
    </source>
</evidence>
<gene>
    <name evidence="2" type="ORF">SAMN05428953_12656</name>
</gene>
<dbReference type="EMBL" id="FNEE01000026">
    <property type="protein sequence ID" value="SDL07439.1"/>
    <property type="molecule type" value="Genomic_DNA"/>
</dbReference>
<evidence type="ECO:0000256" key="1">
    <source>
        <dbReference type="SAM" id="MobiDB-lite"/>
    </source>
</evidence>
<accession>A0A1G9H3G4</accession>
<name>A0A1G9H3G4_9HYPH</name>
<keyword evidence="3" id="KW-1185">Reference proteome</keyword>
<dbReference type="AlphaFoldDB" id="A0A1G9H3G4"/>
<organism evidence="2 3">
    <name type="scientific">Mesorhizobium muleiense</name>
    <dbReference type="NCBI Taxonomy" id="1004279"/>
    <lineage>
        <taxon>Bacteria</taxon>
        <taxon>Pseudomonadati</taxon>
        <taxon>Pseudomonadota</taxon>
        <taxon>Alphaproteobacteria</taxon>
        <taxon>Hyphomicrobiales</taxon>
        <taxon>Phyllobacteriaceae</taxon>
        <taxon>Mesorhizobium</taxon>
    </lineage>
</organism>
<feature type="region of interest" description="Disordered" evidence="1">
    <location>
        <begin position="26"/>
        <end position="91"/>
    </location>
</feature>
<evidence type="ECO:0000313" key="3">
    <source>
        <dbReference type="Proteomes" id="UP000198894"/>
    </source>
</evidence>
<reference evidence="3" key="1">
    <citation type="submission" date="2016-10" db="EMBL/GenBank/DDBJ databases">
        <authorList>
            <person name="Varghese N."/>
            <person name="Submissions S."/>
        </authorList>
    </citation>
    <scope>NUCLEOTIDE SEQUENCE [LARGE SCALE GENOMIC DNA]</scope>
    <source>
        <strain evidence="3">CGMCC 1.11022</strain>
    </source>
</reference>
<sequence length="121" mass="12874">MANVIAKVRGYFGNVLREPGDRFVIDDEIMDDPKRRPKWVNEASASPAPEAVETAEGEATDDKPKKGKGKGKGKPETVSAPSAKPFEDAPAPIHVKNEINDALGSTQPDWIAPGAPVAVTD</sequence>
<feature type="compositionally biased region" description="Low complexity" evidence="1">
    <location>
        <begin position="42"/>
        <end position="52"/>
    </location>
</feature>
<proteinExistence type="predicted"/>
<dbReference type="RefSeq" id="WP_091599731.1">
    <property type="nucleotide sequence ID" value="NZ_FNEE01000026.1"/>
</dbReference>
<dbReference type="Proteomes" id="UP000198894">
    <property type="component" value="Unassembled WGS sequence"/>
</dbReference>